<accession>A0AA52EH07</accession>
<evidence type="ECO:0008006" key="6">
    <source>
        <dbReference type="Google" id="ProtNLM"/>
    </source>
</evidence>
<dbReference type="SUPFAM" id="SSF53474">
    <property type="entry name" value="alpha/beta-Hydrolases"/>
    <property type="match status" value="1"/>
</dbReference>
<dbReference type="RefSeq" id="WP_310799361.1">
    <property type="nucleotide sequence ID" value="NZ_CP123872.1"/>
</dbReference>
<evidence type="ECO:0000256" key="3">
    <source>
        <dbReference type="ARBA" id="ARBA00023098"/>
    </source>
</evidence>
<protein>
    <recommendedName>
        <fullName evidence="6">Alpha/beta hydrolase family protein</fullName>
    </recommendedName>
</protein>
<gene>
    <name evidence="4" type="ORF">QGN29_03865</name>
</gene>
<dbReference type="InterPro" id="IPR029058">
    <property type="entry name" value="AB_hydrolase_fold"/>
</dbReference>
<evidence type="ECO:0000313" key="4">
    <source>
        <dbReference type="EMBL" id="WND03508.1"/>
    </source>
</evidence>
<dbReference type="EMBL" id="CP123872">
    <property type="protein sequence ID" value="WND03508.1"/>
    <property type="molecule type" value="Genomic_DNA"/>
</dbReference>
<name>A0AA52EH07_9PROT</name>
<dbReference type="AlphaFoldDB" id="A0AA52EH07"/>
<dbReference type="Proteomes" id="UP001268683">
    <property type="component" value="Chromosome"/>
</dbReference>
<dbReference type="PANTHER" id="PTHR10272:SF0">
    <property type="entry name" value="PLATELET-ACTIVATING FACTOR ACETYLHYDROLASE"/>
    <property type="match status" value="1"/>
</dbReference>
<keyword evidence="3" id="KW-0443">Lipid metabolism</keyword>
<dbReference type="InterPro" id="IPR017395">
    <property type="entry name" value="Chlorophyllase-like"/>
</dbReference>
<sequence>MKWVKGIGLTFLAVIVLSYGSYMVFFKPDPLVFPEARPLGAGLDLSSVYGIEAGLYTPQKISSLKVDGLNVSVYFPKEEGRFPLLVFSHGNFSDRHSYDRVIMHWVSHGYVVLSPDHLDAGGMVNGISAMLRYGQDGVLKQRPQDLILLLDNLETIEEKLPALKGKVNADLVAATGHSFGAFAAQMMGGADAADPTGGERLTAYDARIKAIVALSPPGPMFDMIDQQSWDSMKKPQLVTTGTWDMDASFFREWTLHTLSYRNAPEGENYLLVTEGADHYLGNLICRLDRNEAPQQDALKMVRATTTAFLDAYLKQKPAAKAFIDSEKLQQVTADFSRVTKR</sequence>
<keyword evidence="5" id="KW-1185">Reference proteome</keyword>
<organism evidence="4 5">
    <name type="scientific">Temperatibacter marinus</name>
    <dbReference type="NCBI Taxonomy" id="1456591"/>
    <lineage>
        <taxon>Bacteria</taxon>
        <taxon>Pseudomonadati</taxon>
        <taxon>Pseudomonadota</taxon>
        <taxon>Alphaproteobacteria</taxon>
        <taxon>Kordiimonadales</taxon>
        <taxon>Temperatibacteraceae</taxon>
        <taxon>Temperatibacter</taxon>
    </lineage>
</organism>
<dbReference type="KEGG" id="tmk:QGN29_03865"/>
<reference evidence="4" key="1">
    <citation type="submission" date="2023-04" db="EMBL/GenBank/DDBJ databases">
        <title>Complete genome sequence of Temperatibacter marinus.</title>
        <authorList>
            <person name="Rong J.-C."/>
            <person name="Yi M.-L."/>
            <person name="Zhao Q."/>
        </authorList>
    </citation>
    <scope>NUCLEOTIDE SEQUENCE</scope>
    <source>
        <strain evidence="4">NBRC 110045</strain>
    </source>
</reference>
<evidence type="ECO:0000313" key="5">
    <source>
        <dbReference type="Proteomes" id="UP001268683"/>
    </source>
</evidence>
<dbReference type="PANTHER" id="PTHR10272">
    <property type="entry name" value="PLATELET-ACTIVATING FACTOR ACETYLHYDROLASE"/>
    <property type="match status" value="1"/>
</dbReference>
<dbReference type="Pfam" id="PF07224">
    <property type="entry name" value="Chlorophyllase"/>
    <property type="match status" value="1"/>
</dbReference>
<dbReference type="GO" id="GO:0003847">
    <property type="term" value="F:1-alkyl-2-acetylglycerophosphocholine esterase activity"/>
    <property type="evidence" value="ECO:0007669"/>
    <property type="project" value="TreeGrafter"/>
</dbReference>
<keyword evidence="1" id="KW-0378">Hydrolase</keyword>
<evidence type="ECO:0000256" key="2">
    <source>
        <dbReference type="ARBA" id="ARBA00022963"/>
    </source>
</evidence>
<proteinExistence type="predicted"/>
<keyword evidence="2" id="KW-0442">Lipid degradation</keyword>
<evidence type="ECO:0000256" key="1">
    <source>
        <dbReference type="ARBA" id="ARBA00022801"/>
    </source>
</evidence>
<dbReference type="GO" id="GO:0016042">
    <property type="term" value="P:lipid catabolic process"/>
    <property type="evidence" value="ECO:0007669"/>
    <property type="project" value="UniProtKB-KW"/>
</dbReference>
<dbReference type="Gene3D" id="3.40.50.1820">
    <property type="entry name" value="alpha/beta hydrolase"/>
    <property type="match status" value="1"/>
</dbReference>